<dbReference type="Pfam" id="PF14362">
    <property type="entry name" value="DUF4407"/>
    <property type="match status" value="1"/>
</dbReference>
<name>A0ABX3P3P2_9BACT</name>
<keyword evidence="3" id="KW-1185">Reference proteome</keyword>
<comment type="caution">
    <text evidence="2">The sequence shown here is derived from an EMBL/GenBank/DDBJ whole genome shotgun (WGS) entry which is preliminary data.</text>
</comment>
<feature type="transmembrane region" description="Helical" evidence="1">
    <location>
        <begin position="34"/>
        <end position="53"/>
    </location>
</feature>
<evidence type="ECO:0000256" key="1">
    <source>
        <dbReference type="SAM" id="Phobius"/>
    </source>
</evidence>
<dbReference type="Proteomes" id="UP000192277">
    <property type="component" value="Unassembled WGS sequence"/>
</dbReference>
<dbReference type="EMBL" id="LWBO01000001">
    <property type="protein sequence ID" value="OQP54788.1"/>
    <property type="molecule type" value="Genomic_DNA"/>
</dbReference>
<dbReference type="RefSeq" id="WP_014222321.1">
    <property type="nucleotide sequence ID" value="NZ_LWBO01000001.1"/>
</dbReference>
<evidence type="ECO:0008006" key="4">
    <source>
        <dbReference type="Google" id="ProtNLM"/>
    </source>
</evidence>
<reference evidence="2 3" key="1">
    <citation type="submission" date="2016-04" db="EMBL/GenBank/DDBJ databases">
        <authorList>
            <person name="Chen L."/>
            <person name="Zhuang W."/>
            <person name="Wang G."/>
        </authorList>
    </citation>
    <scope>NUCLEOTIDE SEQUENCE [LARGE SCALE GENOMIC DNA]</scope>
    <source>
        <strain evidence="3">GR20</strain>
    </source>
</reference>
<organism evidence="2 3">
    <name type="scientific">Niastella koreensis</name>
    <dbReference type="NCBI Taxonomy" id="354356"/>
    <lineage>
        <taxon>Bacteria</taxon>
        <taxon>Pseudomonadati</taxon>
        <taxon>Bacteroidota</taxon>
        <taxon>Chitinophagia</taxon>
        <taxon>Chitinophagales</taxon>
        <taxon>Chitinophagaceae</taxon>
        <taxon>Niastella</taxon>
    </lineage>
</organism>
<feature type="transmembrane region" description="Helical" evidence="1">
    <location>
        <begin position="90"/>
        <end position="111"/>
    </location>
</feature>
<evidence type="ECO:0000313" key="2">
    <source>
        <dbReference type="EMBL" id="OQP54788.1"/>
    </source>
</evidence>
<evidence type="ECO:0000313" key="3">
    <source>
        <dbReference type="Proteomes" id="UP000192277"/>
    </source>
</evidence>
<keyword evidence="1" id="KW-0812">Transmembrane</keyword>
<keyword evidence="1" id="KW-1133">Transmembrane helix</keyword>
<accession>A0ABX3P3P2</accession>
<feature type="transmembrane region" description="Helical" evidence="1">
    <location>
        <begin position="276"/>
        <end position="297"/>
    </location>
</feature>
<feature type="transmembrane region" description="Helical" evidence="1">
    <location>
        <begin position="59"/>
        <end position="78"/>
    </location>
</feature>
<proteinExistence type="predicted"/>
<dbReference type="InterPro" id="IPR025519">
    <property type="entry name" value="DUF4407"/>
</dbReference>
<sequence>MRNWWIKFGCFLTGYNYGIVRTSSEVSSKAVKKYTSAMLIVCILWSFVGFMFTQRYLRGNIWGSVAGSALMVVIIVQIERQIILSLARNRWLYISRGILAALMAILGTIIIDQIIFKEDIELEKITFIQKRVDQGLPPKTQELNTQIASIDTAILKKEADRSQLIDEVTKTPYIKTTSTQSSPIKKQTTIKDSSGKIITTEQVVNSTSVSVTTVPNPKFTLIATLDQTISNLRTDKSKKDSALLNIRPELEKQISSKIGFLDELEIMCKLITGSGVAFFVWIIWFLFLMWLEMLVLISKLTDAKSDYEETIKHQMNLQMKKLEALAKLAHQ</sequence>
<protein>
    <recommendedName>
        <fullName evidence="4">DUF4407 domain-containing protein</fullName>
    </recommendedName>
</protein>
<gene>
    <name evidence="2" type="ORF">A4D02_00215</name>
</gene>
<keyword evidence="1" id="KW-0472">Membrane</keyword>